<name>A0ABM7ZQ27_STRNI</name>
<dbReference type="InterPro" id="IPR029063">
    <property type="entry name" value="SAM-dependent_MTases_sf"/>
</dbReference>
<keyword evidence="3" id="KW-0808">Transferase</keyword>
<dbReference type="Pfam" id="PF13847">
    <property type="entry name" value="Methyltransf_31"/>
    <property type="match status" value="1"/>
</dbReference>
<dbReference type="PANTHER" id="PTHR45128">
    <property type="entry name" value="METHYLTRANSFERASE TYPE 11"/>
    <property type="match status" value="1"/>
</dbReference>
<sequence>MRDVATSTSAGAPSGAVDQERVQRFLEKVIADGGAAVAGLCTSLGDRLGLYTAMAGAGPLTSARLAARTGLIERYVREWLDAQVAGEYVTYTPGTDTYQLPDEHAAVLADPDRSTYAAGFFTMLQAVYATEDSLMEAFRTGEGVGWEEHSPALFAGTAKFFRPGYTAALVPEWLTALDGVVEKLERGARVADIGCGYGYSTTLMARAFPRSYFRGFDFHRPSVEAARGIAAERGLADRVSFDVATAQDFPGEGFDLITFFDCLHDIGDPGGALRHAEHALADGGTCMIVEPNASANAQENTNPVGRALTAASVAVCLPSALAQHGPQALGNHAGEEAMRRIADDAGLHHWRLAAESPVNRVYAVGR</sequence>
<organism evidence="3 4">
    <name type="scientific">Streptomyces nigrescens</name>
    <dbReference type="NCBI Taxonomy" id="1920"/>
    <lineage>
        <taxon>Bacteria</taxon>
        <taxon>Bacillati</taxon>
        <taxon>Actinomycetota</taxon>
        <taxon>Actinomycetes</taxon>
        <taxon>Kitasatosporales</taxon>
        <taxon>Streptomycetaceae</taxon>
        <taxon>Streptomyces</taxon>
    </lineage>
</organism>
<dbReference type="SUPFAM" id="SSF46785">
    <property type="entry name" value="Winged helix' DNA-binding domain"/>
    <property type="match status" value="1"/>
</dbReference>
<evidence type="ECO:0000259" key="2">
    <source>
        <dbReference type="Pfam" id="PF21320"/>
    </source>
</evidence>
<dbReference type="SUPFAM" id="SSF53335">
    <property type="entry name" value="S-adenosyl-L-methionine-dependent methyltransferases"/>
    <property type="match status" value="1"/>
</dbReference>
<evidence type="ECO:0000313" key="3">
    <source>
        <dbReference type="EMBL" id="BDM68494.1"/>
    </source>
</evidence>
<dbReference type="EMBL" id="AP026073">
    <property type="protein sequence ID" value="BDM68494.1"/>
    <property type="molecule type" value="Genomic_DNA"/>
</dbReference>
<keyword evidence="3" id="KW-0489">Methyltransferase</keyword>
<evidence type="ECO:0000259" key="1">
    <source>
        <dbReference type="Pfam" id="PF13847"/>
    </source>
</evidence>
<protein>
    <submittedName>
        <fullName evidence="3">SAM-dependent methyltransferase</fullName>
    </submittedName>
</protein>
<dbReference type="Gene3D" id="3.40.50.150">
    <property type="entry name" value="Vaccinia Virus protein VP39"/>
    <property type="match status" value="1"/>
</dbReference>
<dbReference type="InterPro" id="IPR048711">
    <property type="entry name" value="WHD_Rv2258c"/>
</dbReference>
<dbReference type="PANTHER" id="PTHR45128:SF2">
    <property type="entry name" value="METHYLTRANSFERASE DOMAIN-CONTAINING PROTEIN"/>
    <property type="match status" value="1"/>
</dbReference>
<dbReference type="Proteomes" id="UP001059597">
    <property type="component" value="Chromosome"/>
</dbReference>
<proteinExistence type="predicted"/>
<dbReference type="InterPro" id="IPR025714">
    <property type="entry name" value="Methyltranfer_dom"/>
</dbReference>
<evidence type="ECO:0000313" key="4">
    <source>
        <dbReference type="Proteomes" id="UP001059597"/>
    </source>
</evidence>
<gene>
    <name evidence="3" type="ORF">HEK616_19810</name>
</gene>
<reference evidence="3" key="1">
    <citation type="submission" date="2022-06" db="EMBL/GenBank/DDBJ databases">
        <title>Complete genome sequence of Streptomyces nigrescens HEK616.</title>
        <authorList>
            <person name="Asamizu S."/>
            <person name="Onaka H."/>
        </authorList>
    </citation>
    <scope>NUCLEOTIDE SEQUENCE</scope>
    <source>
        <strain evidence="3">HEK616</strain>
    </source>
</reference>
<dbReference type="CDD" id="cd02440">
    <property type="entry name" value="AdoMet_MTases"/>
    <property type="match status" value="1"/>
</dbReference>
<accession>A0ABM7ZQ27</accession>
<feature type="domain" description="S-adenosylmethionine-dependent methyltransferase Rv2258c-like winged HTH" evidence="2">
    <location>
        <begin position="37"/>
        <end position="109"/>
    </location>
</feature>
<dbReference type="GO" id="GO:0032259">
    <property type="term" value="P:methylation"/>
    <property type="evidence" value="ECO:0007669"/>
    <property type="project" value="UniProtKB-KW"/>
</dbReference>
<feature type="domain" description="Methyltransferase" evidence="1">
    <location>
        <begin position="185"/>
        <end position="298"/>
    </location>
</feature>
<dbReference type="GO" id="GO:0008168">
    <property type="term" value="F:methyltransferase activity"/>
    <property type="evidence" value="ECO:0007669"/>
    <property type="project" value="UniProtKB-KW"/>
</dbReference>
<keyword evidence="4" id="KW-1185">Reference proteome</keyword>
<dbReference type="Pfam" id="PF21320">
    <property type="entry name" value="WHD_Rv2258c"/>
    <property type="match status" value="1"/>
</dbReference>
<dbReference type="InterPro" id="IPR053173">
    <property type="entry name" value="SAM-binding_MTase"/>
</dbReference>
<dbReference type="InterPro" id="IPR036388">
    <property type="entry name" value="WH-like_DNA-bd_sf"/>
</dbReference>
<dbReference type="InterPro" id="IPR036390">
    <property type="entry name" value="WH_DNA-bd_sf"/>
</dbReference>
<dbReference type="Gene3D" id="1.10.10.10">
    <property type="entry name" value="Winged helix-like DNA-binding domain superfamily/Winged helix DNA-binding domain"/>
    <property type="match status" value="1"/>
</dbReference>